<feature type="transmembrane region" description="Helical" evidence="6">
    <location>
        <begin position="219"/>
        <end position="238"/>
    </location>
</feature>
<name>A0AAD4AE99_9GAMM</name>
<dbReference type="GO" id="GO:0005886">
    <property type="term" value="C:plasma membrane"/>
    <property type="evidence" value="ECO:0007669"/>
    <property type="project" value="UniProtKB-SubCell"/>
</dbReference>
<keyword evidence="4 6" id="KW-1133">Transmembrane helix</keyword>
<dbReference type="Gene3D" id="1.20.1250.20">
    <property type="entry name" value="MFS general substrate transporter like domains"/>
    <property type="match status" value="1"/>
</dbReference>
<dbReference type="PANTHER" id="PTHR43702">
    <property type="entry name" value="L-FUCOSE-PROTON SYMPORTER"/>
    <property type="match status" value="1"/>
</dbReference>
<evidence type="ECO:0000256" key="2">
    <source>
        <dbReference type="ARBA" id="ARBA00022475"/>
    </source>
</evidence>
<dbReference type="PROSITE" id="PS50850">
    <property type="entry name" value="MFS"/>
    <property type="match status" value="1"/>
</dbReference>
<evidence type="ECO:0000256" key="3">
    <source>
        <dbReference type="ARBA" id="ARBA00022692"/>
    </source>
</evidence>
<comment type="caution">
    <text evidence="8">The sequence shown here is derived from an EMBL/GenBank/DDBJ whole genome shotgun (WGS) entry which is preliminary data.</text>
</comment>
<feature type="transmembrane region" description="Helical" evidence="6">
    <location>
        <begin position="58"/>
        <end position="74"/>
    </location>
</feature>
<dbReference type="Pfam" id="PF07690">
    <property type="entry name" value="MFS_1"/>
    <property type="match status" value="1"/>
</dbReference>
<dbReference type="SUPFAM" id="SSF103473">
    <property type="entry name" value="MFS general substrate transporter"/>
    <property type="match status" value="1"/>
</dbReference>
<feature type="transmembrane region" description="Helical" evidence="6">
    <location>
        <begin position="140"/>
        <end position="159"/>
    </location>
</feature>
<reference evidence="8" key="2">
    <citation type="submission" date="2015-03" db="EMBL/GenBank/DDBJ databases">
        <title>Genome sequence of Pseudoalteromonas citrea.</title>
        <authorList>
            <person name="Xie B.-B."/>
            <person name="Rong J.-C."/>
            <person name="Qin Q.-L."/>
            <person name="Zhang Y.-Z."/>
        </authorList>
    </citation>
    <scope>NUCLEOTIDE SEQUENCE</scope>
    <source>
        <strain evidence="8">DSM 8771</strain>
    </source>
</reference>
<evidence type="ECO:0000256" key="1">
    <source>
        <dbReference type="ARBA" id="ARBA00004429"/>
    </source>
</evidence>
<keyword evidence="2" id="KW-1003">Cell membrane</keyword>
<accession>A0AAD4AE99</accession>
<feature type="transmembrane region" description="Helical" evidence="6">
    <location>
        <begin position="81"/>
        <end position="100"/>
    </location>
</feature>
<feature type="transmembrane region" description="Helical" evidence="6">
    <location>
        <begin position="179"/>
        <end position="198"/>
    </location>
</feature>
<dbReference type="Proteomes" id="UP000016487">
    <property type="component" value="Unassembled WGS sequence"/>
</dbReference>
<evidence type="ECO:0000259" key="7">
    <source>
        <dbReference type="PROSITE" id="PS50850"/>
    </source>
</evidence>
<comment type="subcellular location">
    <subcellularLocation>
        <location evidence="1">Cell inner membrane</location>
        <topology evidence="1">Multi-pass membrane protein</topology>
    </subcellularLocation>
</comment>
<reference evidence="8" key="1">
    <citation type="journal article" date="2012" name="J. Bacteriol.">
        <title>Genome sequences of type strains of seven species of the marine bacterium Pseudoalteromonas.</title>
        <authorList>
            <person name="Xie B.B."/>
            <person name="Shu Y.L."/>
            <person name="Qin Q.L."/>
            <person name="Rong J.C."/>
            <person name="Zhang X.Y."/>
            <person name="Chen X.L."/>
            <person name="Shi M."/>
            <person name="He H.L."/>
            <person name="Zhou B.C."/>
            <person name="Zhang Y.Z."/>
        </authorList>
    </citation>
    <scope>NUCLEOTIDE SEQUENCE</scope>
    <source>
        <strain evidence="8">DSM 8771</strain>
    </source>
</reference>
<feature type="transmembrane region" description="Helical" evidence="6">
    <location>
        <begin position="362"/>
        <end position="384"/>
    </location>
</feature>
<feature type="transmembrane region" description="Helical" evidence="6">
    <location>
        <begin position="390"/>
        <end position="410"/>
    </location>
</feature>
<evidence type="ECO:0000313" key="8">
    <source>
        <dbReference type="EMBL" id="KAF7764360.1"/>
    </source>
</evidence>
<dbReference type="EMBL" id="AHBZ03000027">
    <property type="protein sequence ID" value="KAF7764360.1"/>
    <property type="molecule type" value="Genomic_DNA"/>
</dbReference>
<evidence type="ECO:0000313" key="9">
    <source>
        <dbReference type="Proteomes" id="UP000016487"/>
    </source>
</evidence>
<feature type="transmembrane region" description="Helical" evidence="6">
    <location>
        <begin position="16"/>
        <end position="38"/>
    </location>
</feature>
<keyword evidence="5 6" id="KW-0472">Membrane</keyword>
<dbReference type="InterPro" id="IPR050375">
    <property type="entry name" value="MFS_TsgA-like"/>
</dbReference>
<keyword evidence="3 6" id="KW-0812">Transmembrane</keyword>
<evidence type="ECO:0000256" key="4">
    <source>
        <dbReference type="ARBA" id="ARBA00022989"/>
    </source>
</evidence>
<protein>
    <recommendedName>
        <fullName evidence="7">Major facilitator superfamily (MFS) profile domain-containing protein</fullName>
    </recommendedName>
</protein>
<sequence length="422" mass="45589">MGELTEHDQSMQRTRIIVAIAMCYFLFAVLLNSVGTVILQSINSFAIGKVEAASLEGFKDLSIALVSFLVASVLPRVGFKLVLLLALSAVMSVCLLIPSLGEFYAFKLLFAVVGCAFAVVKVSVYALIGQLSDSTSAHSALLNTIEGIFMVGVLSGYWIFSYFISEQTSVGDVGWLNVYYLLAALSGLCVLCVTLAPIKPEPQNHHAPFFKAFFDMLKLAYQPLVLIFVMSAFLYVVIEQGVGTWLPTFNNQILHLPVDISVQLTSIFAACLALGRLLAGQVLKVISWYVLLNMSLVCMAALILLTLPLTQNLIAMPVLSVFEAPAAAYLMPLIGLFMAPIYPLLNSVILSSLPTQQHAAMTGLIVVFSALGGTSGSLITGYMFDNFSGQHAFYSALIPIAMLFATVALFKKRTAHNTAPIQ</sequence>
<organism evidence="8 9">
    <name type="scientific">Pseudoalteromonas citrea</name>
    <dbReference type="NCBI Taxonomy" id="43655"/>
    <lineage>
        <taxon>Bacteria</taxon>
        <taxon>Pseudomonadati</taxon>
        <taxon>Pseudomonadota</taxon>
        <taxon>Gammaproteobacteria</taxon>
        <taxon>Alteromonadales</taxon>
        <taxon>Pseudoalteromonadaceae</taxon>
        <taxon>Pseudoalteromonas</taxon>
    </lineage>
</organism>
<feature type="transmembrane region" description="Helical" evidence="6">
    <location>
        <begin position="286"/>
        <end position="307"/>
    </location>
</feature>
<dbReference type="InterPro" id="IPR011701">
    <property type="entry name" value="MFS"/>
</dbReference>
<evidence type="ECO:0000256" key="5">
    <source>
        <dbReference type="ARBA" id="ARBA00023136"/>
    </source>
</evidence>
<dbReference type="AlphaFoldDB" id="A0AAD4AE99"/>
<feature type="transmembrane region" description="Helical" evidence="6">
    <location>
        <begin position="258"/>
        <end position="279"/>
    </location>
</feature>
<feature type="domain" description="Major facilitator superfamily (MFS) profile" evidence="7">
    <location>
        <begin position="16"/>
        <end position="413"/>
    </location>
</feature>
<gene>
    <name evidence="8" type="ORF">PCIT_b0340</name>
</gene>
<proteinExistence type="predicted"/>
<dbReference type="GO" id="GO:0022857">
    <property type="term" value="F:transmembrane transporter activity"/>
    <property type="evidence" value="ECO:0007669"/>
    <property type="project" value="InterPro"/>
</dbReference>
<dbReference type="InterPro" id="IPR036259">
    <property type="entry name" value="MFS_trans_sf"/>
</dbReference>
<dbReference type="PANTHER" id="PTHR43702:SF11">
    <property type="entry name" value="L-FUCOSE-PROTON SYMPORTER"/>
    <property type="match status" value="1"/>
</dbReference>
<evidence type="ECO:0000256" key="6">
    <source>
        <dbReference type="SAM" id="Phobius"/>
    </source>
</evidence>
<feature type="transmembrane region" description="Helical" evidence="6">
    <location>
        <begin position="106"/>
        <end position="128"/>
    </location>
</feature>
<dbReference type="InterPro" id="IPR020846">
    <property type="entry name" value="MFS_dom"/>
</dbReference>
<feature type="transmembrane region" description="Helical" evidence="6">
    <location>
        <begin position="327"/>
        <end position="350"/>
    </location>
</feature>